<dbReference type="GO" id="GO:0004222">
    <property type="term" value="F:metalloendopeptidase activity"/>
    <property type="evidence" value="ECO:0007669"/>
    <property type="project" value="InterPro"/>
</dbReference>
<dbReference type="Pfam" id="PF00353">
    <property type="entry name" value="HemolysinCabind"/>
    <property type="match status" value="8"/>
</dbReference>
<dbReference type="SMART" id="SM00235">
    <property type="entry name" value="ZnMc"/>
    <property type="match status" value="1"/>
</dbReference>
<name>A0A1I1KC14_9RHOB</name>
<dbReference type="InterPro" id="IPR006026">
    <property type="entry name" value="Peptidase_Metallo"/>
</dbReference>
<evidence type="ECO:0000256" key="4">
    <source>
        <dbReference type="ARBA" id="ARBA00022525"/>
    </source>
</evidence>
<evidence type="ECO:0000256" key="3">
    <source>
        <dbReference type="ARBA" id="ARBA00009490"/>
    </source>
</evidence>
<evidence type="ECO:0000256" key="2">
    <source>
        <dbReference type="ARBA" id="ARBA00004613"/>
    </source>
</evidence>
<evidence type="ECO:0000313" key="12">
    <source>
        <dbReference type="Proteomes" id="UP000198728"/>
    </source>
</evidence>
<protein>
    <submittedName>
        <fullName evidence="11">Serralysin</fullName>
    </submittedName>
</protein>
<dbReference type="Gene3D" id="3.40.390.10">
    <property type="entry name" value="Collagenase (Catalytic Domain)"/>
    <property type="match status" value="1"/>
</dbReference>
<dbReference type="AlphaFoldDB" id="A0A1I1KC14"/>
<accession>A0A1I1KC14</accession>
<dbReference type="RefSeq" id="WP_093360958.1">
    <property type="nucleotide sequence ID" value="NZ_FOLG01000006.1"/>
</dbReference>
<dbReference type="PANTHER" id="PTHR38340:SF1">
    <property type="entry name" value="S-LAYER PROTEIN"/>
    <property type="match status" value="1"/>
</dbReference>
<dbReference type="InterPro" id="IPR001818">
    <property type="entry name" value="Pept_M10_metallopeptidase"/>
</dbReference>
<keyword evidence="12" id="KW-1185">Reference proteome</keyword>
<evidence type="ECO:0000256" key="5">
    <source>
        <dbReference type="ARBA" id="ARBA00022670"/>
    </source>
</evidence>
<evidence type="ECO:0000256" key="7">
    <source>
        <dbReference type="ARBA" id="ARBA00022737"/>
    </source>
</evidence>
<dbReference type="GO" id="GO:0031012">
    <property type="term" value="C:extracellular matrix"/>
    <property type="evidence" value="ECO:0007669"/>
    <property type="project" value="InterPro"/>
</dbReference>
<sequence>MPISRELAAEDTASNLPTYSDQEVADYLRTGFWSWFGGRPHAFNLGSDGTSAKDGQLFYNLSGWYEDPDGLTDEGAALARAALQLYGNVLGIDFVETTATGTTVDLFFQDNESGAHSGYTAASGSNGAIVHSAAVNISEDWLTRYGDEIGSYTLQTYIHEIGHALGLGHAGGYDVNANYVIRDDDPDYSNNSNVYLNDSWQMSVMSYFDQRENSTIEASYARLLTPMIADWIALSDMDTYAISAYLGDTVYGFNTTISAEQSVIWNALSDYAHVNAFNIIDSGGTDTVDFSGYDADQTIRLAGGSISDIAGLTGNMTISPGTVIENAVGGDGNDWIIGNDADNVLLGNGGFDTLEGRGGNDTLDLGTGGGVAEGGAGADVLYARGTNAAESLYGGTGDDRLIVLGDLGVGDVYDGGEGRDCLTFDVQATLAIDLGQADPTRVAHVGGTSFVIVGIETINAGSGDDTLSGDADDNCFYGRDGYDTIFGGDGNDSLSGGDGGDALYGGTGNDTLLGEAGNDLLDGGQGFNSVWGGDGNDEIHSSGMGRYFGDAGNDALFSSSTGAGRPEVLDGGDGVDRLDMTAFLTGCEINLATGATAFTESKGDSYQNFENVTTGGGVDRVTGTSGANVILTGGGADVVRAAAGWDRIVGGGGHDRLFGGNGSDKVFGGAGDDFLVGGKGADRLVGGRGDDVYVVQSLRQVVVERADQGHDIVKSDVSFGLTGSARYVEDLSLSGALDLIGRGNGHANRIAGNGGSNILSGRGGDDVLIGRSGADRLIGGAGADLMKGGTGDDTYIVNSASDRVAERAGGGLDTVISSVSLALRGLDRHVENLTLSGKSNLFAMGTGAANALTGNAGDNVLSGRGGNDTVMGRGGDDRMSGGAGSDRFLFRAGDGSDTIIDFDVTTDRLHFQSGAASFDDLTISQSGADALIAYGTGDRILVLDTAASDLTAEVLSF</sequence>
<dbReference type="SUPFAM" id="SSF51120">
    <property type="entry name" value="beta-Roll"/>
    <property type="match status" value="5"/>
</dbReference>
<dbReference type="EMBL" id="FOLG01000006">
    <property type="protein sequence ID" value="SFC58494.1"/>
    <property type="molecule type" value="Genomic_DNA"/>
</dbReference>
<reference evidence="11 12" key="1">
    <citation type="submission" date="2016-10" db="EMBL/GenBank/DDBJ databases">
        <authorList>
            <person name="de Groot N.N."/>
        </authorList>
    </citation>
    <scope>NUCLEOTIDE SEQUENCE [LARGE SCALE GENOMIC DNA]</scope>
    <source>
        <strain evidence="11 12">DSM 19548</strain>
    </source>
</reference>
<dbReference type="PRINTS" id="PR00313">
    <property type="entry name" value="CABNDNGRPT"/>
</dbReference>
<dbReference type="Pfam" id="PF08548">
    <property type="entry name" value="Peptidase_M10_C"/>
    <property type="match status" value="1"/>
</dbReference>
<proteinExistence type="inferred from homology"/>
<dbReference type="Proteomes" id="UP000198728">
    <property type="component" value="Unassembled WGS sequence"/>
</dbReference>
<feature type="domain" description="Peptidase metallopeptidase" evidence="10">
    <location>
        <begin position="48"/>
        <end position="210"/>
    </location>
</feature>
<evidence type="ECO:0000256" key="9">
    <source>
        <dbReference type="ARBA" id="ARBA00022833"/>
    </source>
</evidence>
<dbReference type="InterPro" id="IPR011049">
    <property type="entry name" value="Serralysin-like_metalloprot_C"/>
</dbReference>
<keyword evidence="7" id="KW-0677">Repeat</keyword>
<dbReference type="GO" id="GO:0008270">
    <property type="term" value="F:zinc ion binding"/>
    <property type="evidence" value="ECO:0007669"/>
    <property type="project" value="InterPro"/>
</dbReference>
<dbReference type="InterPro" id="IPR013858">
    <property type="entry name" value="Peptidase_M10B_C"/>
</dbReference>
<dbReference type="InterPro" id="IPR050557">
    <property type="entry name" value="RTX_toxin/Mannuronan_C5-epim"/>
</dbReference>
<evidence type="ECO:0000313" key="11">
    <source>
        <dbReference type="EMBL" id="SFC58494.1"/>
    </source>
</evidence>
<evidence type="ECO:0000256" key="6">
    <source>
        <dbReference type="ARBA" id="ARBA00022723"/>
    </source>
</evidence>
<dbReference type="GO" id="GO:0005615">
    <property type="term" value="C:extracellular space"/>
    <property type="evidence" value="ECO:0007669"/>
    <property type="project" value="InterPro"/>
</dbReference>
<dbReference type="GO" id="GO:0006508">
    <property type="term" value="P:proteolysis"/>
    <property type="evidence" value="ECO:0007669"/>
    <property type="project" value="UniProtKB-KW"/>
</dbReference>
<keyword evidence="4" id="KW-0964">Secreted</keyword>
<comment type="similarity">
    <text evidence="3">Belongs to the peptidase M10B family.</text>
</comment>
<comment type="cofactor">
    <cofactor evidence="1">
        <name>Ca(2+)</name>
        <dbReference type="ChEBI" id="CHEBI:29108"/>
    </cofactor>
</comment>
<dbReference type="PANTHER" id="PTHR38340">
    <property type="entry name" value="S-LAYER PROTEIN"/>
    <property type="match status" value="1"/>
</dbReference>
<dbReference type="OrthoDB" id="733404at2"/>
<evidence type="ECO:0000256" key="1">
    <source>
        <dbReference type="ARBA" id="ARBA00001913"/>
    </source>
</evidence>
<dbReference type="InterPro" id="IPR024079">
    <property type="entry name" value="MetalloPept_cat_dom_sf"/>
</dbReference>
<keyword evidence="5" id="KW-0645">Protease</keyword>
<keyword evidence="8" id="KW-0378">Hydrolase</keyword>
<comment type="subcellular location">
    <subcellularLocation>
        <location evidence="2">Secreted</location>
    </subcellularLocation>
</comment>
<keyword evidence="9" id="KW-0862">Zinc</keyword>
<dbReference type="SUPFAM" id="SSF55486">
    <property type="entry name" value="Metalloproteases ('zincins'), catalytic domain"/>
    <property type="match status" value="1"/>
</dbReference>
<dbReference type="Pfam" id="PF00413">
    <property type="entry name" value="Peptidase_M10"/>
    <property type="match status" value="1"/>
</dbReference>
<gene>
    <name evidence="11" type="ORF">SAMN04488094_106154</name>
</gene>
<dbReference type="PROSITE" id="PS00330">
    <property type="entry name" value="HEMOLYSIN_CALCIUM"/>
    <property type="match status" value="4"/>
</dbReference>
<dbReference type="STRING" id="441112.SAMN04488094_106154"/>
<evidence type="ECO:0000256" key="8">
    <source>
        <dbReference type="ARBA" id="ARBA00022801"/>
    </source>
</evidence>
<dbReference type="Gene3D" id="2.150.10.10">
    <property type="entry name" value="Serralysin-like metalloprotease, C-terminal"/>
    <property type="match status" value="5"/>
</dbReference>
<evidence type="ECO:0000259" key="10">
    <source>
        <dbReference type="SMART" id="SM00235"/>
    </source>
</evidence>
<dbReference type="InterPro" id="IPR018511">
    <property type="entry name" value="Hemolysin-typ_Ca-bd_CS"/>
</dbReference>
<keyword evidence="6" id="KW-0479">Metal-binding</keyword>
<organism evidence="11 12">
    <name type="scientific">Tropicimonas isoalkanivorans</name>
    <dbReference type="NCBI Taxonomy" id="441112"/>
    <lineage>
        <taxon>Bacteria</taxon>
        <taxon>Pseudomonadati</taxon>
        <taxon>Pseudomonadota</taxon>
        <taxon>Alphaproteobacteria</taxon>
        <taxon>Rhodobacterales</taxon>
        <taxon>Roseobacteraceae</taxon>
        <taxon>Tropicimonas</taxon>
    </lineage>
</organism>
<dbReference type="GO" id="GO:0005509">
    <property type="term" value="F:calcium ion binding"/>
    <property type="evidence" value="ECO:0007669"/>
    <property type="project" value="InterPro"/>
</dbReference>
<dbReference type="InterPro" id="IPR001343">
    <property type="entry name" value="Hemolysn_Ca-bd"/>
</dbReference>